<evidence type="ECO:0000313" key="1">
    <source>
        <dbReference type="EMBL" id="ESK62673.1"/>
    </source>
</evidence>
<reference evidence="1 2" key="1">
    <citation type="submission" date="2013-10" db="EMBL/GenBank/DDBJ databases">
        <title>The Genome Sequence of Enterococcus cecorum DSM 20682 (= ATCC 43198) (Illumina assembly).</title>
        <authorList>
            <consortium name="The Broad Institute Genomics Platform"/>
            <consortium name="The Broad Institute Genome Sequencing Center for Infectious Disease"/>
            <person name="Earl A."/>
            <person name="Russ C."/>
            <person name="Gilmore M."/>
            <person name="Surin D."/>
            <person name="Walker B."/>
            <person name="Young S."/>
            <person name="Zeng Q."/>
            <person name="Gargeya S."/>
            <person name="Fitzgerald M."/>
            <person name="Haas B."/>
            <person name="Abouelleil A."/>
            <person name="Allen A.W."/>
            <person name="Alvarado L."/>
            <person name="Arachchi H.M."/>
            <person name="Berlin A.M."/>
            <person name="Chapman S.B."/>
            <person name="Gainer-Dewar J."/>
            <person name="Goldberg J."/>
            <person name="Griggs A."/>
            <person name="Gujja S."/>
            <person name="Hansen M."/>
            <person name="Howarth C."/>
            <person name="Imamovic A."/>
            <person name="Ireland A."/>
            <person name="Larimer J."/>
            <person name="McCowan C."/>
            <person name="Murphy C."/>
            <person name="Pearson M."/>
            <person name="Poon T.W."/>
            <person name="Priest M."/>
            <person name="Roberts A."/>
            <person name="Saif S."/>
            <person name="Shea T."/>
            <person name="Sisk P."/>
            <person name="Sykes S."/>
            <person name="Wortman J."/>
            <person name="Nusbaum C."/>
            <person name="Birren B."/>
        </authorList>
    </citation>
    <scope>NUCLEOTIDE SEQUENCE [LARGE SCALE GENOMIC DNA]</scope>
    <source>
        <strain evidence="1 2">ATCC 43198</strain>
    </source>
</reference>
<organism evidence="1 2">
    <name type="scientific">Enterococcus cecorum DSM 20682 = ATCC 43198</name>
    <dbReference type="NCBI Taxonomy" id="1121864"/>
    <lineage>
        <taxon>Bacteria</taxon>
        <taxon>Bacillati</taxon>
        <taxon>Bacillota</taxon>
        <taxon>Bacilli</taxon>
        <taxon>Lactobacillales</taxon>
        <taxon>Enterococcaceae</taxon>
        <taxon>Enterococcus</taxon>
    </lineage>
</organism>
<dbReference type="Proteomes" id="UP000017415">
    <property type="component" value="Unassembled WGS sequence"/>
</dbReference>
<evidence type="ECO:0000313" key="2">
    <source>
        <dbReference type="Proteomes" id="UP000017415"/>
    </source>
</evidence>
<name>S1QYF4_9ENTE</name>
<protein>
    <submittedName>
        <fullName evidence="1">Uncharacterized protein</fullName>
    </submittedName>
</protein>
<comment type="caution">
    <text evidence="1">The sequence shown here is derived from an EMBL/GenBank/DDBJ whole genome shotgun (WGS) entry which is preliminary data.</text>
</comment>
<dbReference type="HOGENOM" id="CLU_3043042_0_0_9"/>
<gene>
    <name evidence="1" type="ORF">OMO_00322</name>
</gene>
<accession>S1QYF4</accession>
<keyword evidence="2" id="KW-1185">Reference proteome</keyword>
<dbReference type="EMBL" id="AHYS01000001">
    <property type="protein sequence ID" value="ESK62673.1"/>
    <property type="molecule type" value="Genomic_DNA"/>
</dbReference>
<proteinExistence type="predicted"/>
<sequence>MKQIFIFSDAQKDNISYFEREPVFLISMTKGDFPYLKEQEFSNYPAVYVLIGGN</sequence>
<dbReference type="AlphaFoldDB" id="S1QYF4"/>